<dbReference type="Proteomes" id="UP000502035">
    <property type="component" value="Chromosome"/>
</dbReference>
<feature type="compositionally biased region" description="Basic and acidic residues" evidence="1">
    <location>
        <begin position="1"/>
        <end position="11"/>
    </location>
</feature>
<feature type="region of interest" description="Disordered" evidence="1">
    <location>
        <begin position="1"/>
        <end position="76"/>
    </location>
</feature>
<name>A0A6G7YDX9_9ACTN</name>
<proteinExistence type="predicted"/>
<reference evidence="2 3" key="1">
    <citation type="submission" date="2020-03" db="EMBL/GenBank/DDBJ databases">
        <title>Nocardioides sp. nov., isolated from fish.</title>
        <authorList>
            <person name="Hyun D.-W."/>
            <person name="Bae J.-W."/>
        </authorList>
    </citation>
    <scope>NUCLEOTIDE SEQUENCE [LARGE SCALE GENOMIC DNA]</scope>
    <source>
        <strain evidence="2 3">HDW12A</strain>
    </source>
</reference>
<evidence type="ECO:0000256" key="1">
    <source>
        <dbReference type="SAM" id="MobiDB-lite"/>
    </source>
</evidence>
<evidence type="ECO:0000313" key="3">
    <source>
        <dbReference type="Proteomes" id="UP000502035"/>
    </source>
</evidence>
<organism evidence="2 3">
    <name type="scientific">Nocardioides piscis</name>
    <dbReference type="NCBI Taxonomy" id="2714938"/>
    <lineage>
        <taxon>Bacteria</taxon>
        <taxon>Bacillati</taxon>
        <taxon>Actinomycetota</taxon>
        <taxon>Actinomycetes</taxon>
        <taxon>Propionibacteriales</taxon>
        <taxon>Nocardioidaceae</taxon>
        <taxon>Nocardioides</taxon>
    </lineage>
</organism>
<dbReference type="EMBL" id="CP049866">
    <property type="protein sequence ID" value="QIK74886.1"/>
    <property type="molecule type" value="Genomic_DNA"/>
</dbReference>
<protein>
    <submittedName>
        <fullName evidence="2">Uncharacterized protein</fullName>
    </submittedName>
</protein>
<evidence type="ECO:0000313" key="2">
    <source>
        <dbReference type="EMBL" id="QIK74886.1"/>
    </source>
</evidence>
<dbReference type="RefSeq" id="WP_166315680.1">
    <property type="nucleotide sequence ID" value="NZ_CP049866.1"/>
</dbReference>
<accession>A0A6G7YDX9</accession>
<keyword evidence="3" id="KW-1185">Reference proteome</keyword>
<gene>
    <name evidence="2" type="ORF">G7071_05030</name>
</gene>
<dbReference type="AlphaFoldDB" id="A0A6G7YDX9"/>
<dbReference type="KEGG" id="npi:G7071_05030"/>
<sequence length="121" mass="12582">MDDGFDQRSEDAPATGTAAQSQAPGRHAGPRDPEELQAEQQLAAREAKRRTSSLEEVRDGGFGMGSAAPLDDGAMPLGHPVKAWKGIGAVNPGDPGYDGAEPDVWFTDRDTAESAGFSGAD</sequence>